<gene>
    <name evidence="1" type="ORF">LMG26845_02810</name>
</gene>
<dbReference type="EMBL" id="CADIJR010000024">
    <property type="protein sequence ID" value="CAB3651587.1"/>
    <property type="molecule type" value="Genomic_DNA"/>
</dbReference>
<dbReference type="AlphaFoldDB" id="A0A6J5A509"/>
<organism evidence="1 2">
    <name type="scientific">Achromobacter insuavis</name>
    <dbReference type="NCBI Taxonomy" id="1287735"/>
    <lineage>
        <taxon>Bacteria</taxon>
        <taxon>Pseudomonadati</taxon>
        <taxon>Pseudomonadota</taxon>
        <taxon>Betaproteobacteria</taxon>
        <taxon>Burkholderiales</taxon>
        <taxon>Alcaligenaceae</taxon>
        <taxon>Achromobacter</taxon>
    </lineage>
</organism>
<protein>
    <recommendedName>
        <fullName evidence="3">Fimbrial-type adhesion domain-containing protein</fullName>
    </recommendedName>
</protein>
<evidence type="ECO:0000313" key="1">
    <source>
        <dbReference type="EMBL" id="CAB3651587.1"/>
    </source>
</evidence>
<reference evidence="1 2" key="1">
    <citation type="submission" date="2020-04" db="EMBL/GenBank/DDBJ databases">
        <authorList>
            <person name="De Canck E."/>
        </authorList>
    </citation>
    <scope>NUCLEOTIDE SEQUENCE [LARGE SCALE GENOMIC DNA]</scope>
    <source>
        <strain evidence="1 2">LMG 26845</strain>
    </source>
</reference>
<evidence type="ECO:0000313" key="2">
    <source>
        <dbReference type="Proteomes" id="UP000507979"/>
    </source>
</evidence>
<accession>A0A6J5A509</accession>
<dbReference type="Proteomes" id="UP000507979">
    <property type="component" value="Unassembled WGS sequence"/>
</dbReference>
<evidence type="ECO:0008006" key="3">
    <source>
        <dbReference type="Google" id="ProtNLM"/>
    </source>
</evidence>
<sequence length="341" mass="37440">MLDGGDTVTFQIPPSVSFDLDRQLPGGSIIYISKSYEFRYRCFNNATTPKRVALVVLGDYEPIRNSLREASLRLSIVYDSLFKGQWSPDPLYPTYLPYFSVDEPYLGDTGERIGRILMVLNLEQRVLKPLRAFLPATHAFKLVADESSLTAPGIFLNTTPSRFQHVPSCVGSVNVDNTVTFDTVLTTASYNGKLPQAKPFNLTARINSPAACPGLESLTGPPASSNPLDGFFLPTVVSFLPQSGERTDIFDREIFLKNANGQENGLKLTITNAANQQVKFGPVPMDQYGISDVRYVGNAGPTLYGTKLSATQAYTAHLERTGAELKTGSYSAQVLVKLTWF</sequence>
<keyword evidence="2" id="KW-1185">Reference proteome</keyword>
<proteinExistence type="predicted"/>
<name>A0A6J5A509_9BURK</name>